<comment type="caution">
    <text evidence="6">The sequence shown here is derived from an EMBL/GenBank/DDBJ whole genome shotgun (WGS) entry which is preliminary data.</text>
</comment>
<dbReference type="SUPFAM" id="SSF53850">
    <property type="entry name" value="Periplasmic binding protein-like II"/>
    <property type="match status" value="1"/>
</dbReference>
<dbReference type="Gene3D" id="1.10.10.10">
    <property type="entry name" value="Winged helix-like DNA-binding domain superfamily/Winged helix DNA-binding domain"/>
    <property type="match status" value="1"/>
</dbReference>
<gene>
    <name evidence="6" type="ORF">GCM10007898_26040</name>
</gene>
<dbReference type="EMBL" id="BSOA01000028">
    <property type="protein sequence ID" value="GLQ89032.1"/>
    <property type="molecule type" value="Genomic_DNA"/>
</dbReference>
<evidence type="ECO:0000256" key="1">
    <source>
        <dbReference type="ARBA" id="ARBA00009437"/>
    </source>
</evidence>
<sequence length="326" mass="36241">MAQLKITFRVMALTHLKSLQALELALRLGSLQAAARALWVTPAAVGQRIKALEEYLGIDLVVRGRQGLRPTPELSGAIEHLRAAFQELGTVDTMLNLQRGDEIHIAAIADFADLWLKPRIEDFKAAYPHVLFCINGEGDAPLRIGQIDCAISFGPQHTNATDDLLFGDFLLPISSPEIAHRIANLALRDCLEGWPLLHLDFYKEDPGAPNWSSWIKVQHLKRTEPNRGIRFQRISAALEAIRANAGFAICGLALLGEDIGDGSLNLPFPVSTGHWTTHVFQARFHPEALLRPQVTCFRHWLQGQATGTRDWLLQFAQSAKASNMKW</sequence>
<evidence type="ECO:0000256" key="2">
    <source>
        <dbReference type="ARBA" id="ARBA00023015"/>
    </source>
</evidence>
<reference evidence="7" key="1">
    <citation type="journal article" date="2019" name="Int. J. Syst. Evol. Microbiol.">
        <title>The Global Catalogue of Microorganisms (GCM) 10K type strain sequencing project: providing services to taxonomists for standard genome sequencing and annotation.</title>
        <authorList>
            <consortium name="The Broad Institute Genomics Platform"/>
            <consortium name="The Broad Institute Genome Sequencing Center for Infectious Disease"/>
            <person name="Wu L."/>
            <person name="Ma J."/>
        </authorList>
    </citation>
    <scope>NUCLEOTIDE SEQUENCE [LARGE SCALE GENOMIC DNA]</scope>
    <source>
        <strain evidence="7">NBRC 111981</strain>
    </source>
</reference>
<evidence type="ECO:0000259" key="5">
    <source>
        <dbReference type="PROSITE" id="PS50931"/>
    </source>
</evidence>
<name>A0ABQ5XC60_9GAMM</name>
<proteinExistence type="inferred from homology"/>
<protein>
    <submittedName>
        <fullName evidence="6">LysR family transcriptional regulator</fullName>
    </submittedName>
</protein>
<dbReference type="PANTHER" id="PTHR30537:SF5">
    <property type="entry name" value="HTH-TYPE TRANSCRIPTIONAL ACTIVATOR TTDR-RELATED"/>
    <property type="match status" value="1"/>
</dbReference>
<dbReference type="InterPro" id="IPR000847">
    <property type="entry name" value="LysR_HTH_N"/>
</dbReference>
<dbReference type="InterPro" id="IPR058163">
    <property type="entry name" value="LysR-type_TF_proteobact-type"/>
</dbReference>
<evidence type="ECO:0000313" key="6">
    <source>
        <dbReference type="EMBL" id="GLQ89032.1"/>
    </source>
</evidence>
<dbReference type="PANTHER" id="PTHR30537">
    <property type="entry name" value="HTH-TYPE TRANSCRIPTIONAL REGULATOR"/>
    <property type="match status" value="1"/>
</dbReference>
<dbReference type="SUPFAM" id="SSF46785">
    <property type="entry name" value="Winged helix' DNA-binding domain"/>
    <property type="match status" value="1"/>
</dbReference>
<keyword evidence="3" id="KW-0238">DNA-binding</keyword>
<dbReference type="Gene3D" id="3.40.190.10">
    <property type="entry name" value="Periplasmic binding protein-like II"/>
    <property type="match status" value="2"/>
</dbReference>
<dbReference type="PROSITE" id="PS50931">
    <property type="entry name" value="HTH_LYSR"/>
    <property type="match status" value="1"/>
</dbReference>
<evidence type="ECO:0000313" key="7">
    <source>
        <dbReference type="Proteomes" id="UP001156627"/>
    </source>
</evidence>
<dbReference type="Proteomes" id="UP001156627">
    <property type="component" value="Unassembled WGS sequence"/>
</dbReference>
<dbReference type="Pfam" id="PF03466">
    <property type="entry name" value="LysR_substrate"/>
    <property type="match status" value="1"/>
</dbReference>
<evidence type="ECO:0000256" key="3">
    <source>
        <dbReference type="ARBA" id="ARBA00023125"/>
    </source>
</evidence>
<evidence type="ECO:0000256" key="4">
    <source>
        <dbReference type="ARBA" id="ARBA00023163"/>
    </source>
</evidence>
<comment type="similarity">
    <text evidence="1">Belongs to the LysR transcriptional regulatory family.</text>
</comment>
<feature type="domain" description="HTH lysR-type" evidence="5">
    <location>
        <begin position="16"/>
        <end position="71"/>
    </location>
</feature>
<keyword evidence="4" id="KW-0804">Transcription</keyword>
<dbReference type="InterPro" id="IPR036390">
    <property type="entry name" value="WH_DNA-bd_sf"/>
</dbReference>
<keyword evidence="7" id="KW-1185">Reference proteome</keyword>
<dbReference type="InterPro" id="IPR005119">
    <property type="entry name" value="LysR_subst-bd"/>
</dbReference>
<dbReference type="InterPro" id="IPR036388">
    <property type="entry name" value="WH-like_DNA-bd_sf"/>
</dbReference>
<keyword evidence="2" id="KW-0805">Transcription regulation</keyword>
<dbReference type="Pfam" id="PF00126">
    <property type="entry name" value="HTH_1"/>
    <property type="match status" value="1"/>
</dbReference>
<accession>A0ABQ5XC60</accession>
<organism evidence="6 7">
    <name type="scientific">Dyella flagellata</name>
    <dbReference type="NCBI Taxonomy" id="1867833"/>
    <lineage>
        <taxon>Bacteria</taxon>
        <taxon>Pseudomonadati</taxon>
        <taxon>Pseudomonadota</taxon>
        <taxon>Gammaproteobacteria</taxon>
        <taxon>Lysobacterales</taxon>
        <taxon>Rhodanobacteraceae</taxon>
        <taxon>Dyella</taxon>
    </lineage>
</organism>